<gene>
    <name evidence="2" type="primary">dnaC_4</name>
    <name evidence="2" type="ORF">ELLFYP34_03832</name>
</gene>
<dbReference type="GO" id="GO:0005524">
    <property type="term" value="F:ATP binding"/>
    <property type="evidence" value="ECO:0007669"/>
    <property type="project" value="InterPro"/>
</dbReference>
<sequence length="281" mass="32194">MNFEVRIPDPNAGSPEFYMENGLKHCPLCHTPMETWVTFGATRKKVPCLCQCRTEARDQRDKAFKVRQEAERQKIRKASHIHDPALRRMTFEADNGACPGAIEKAKRYVAQFEENLRKNIGLLFYGDVGTGKTFTAGCIINALDDKGYNVLGTSLTRLRDDMPGEFDKDRSRNAYYDRLAGYDLVLIDDFGIERQSEYTLEQIYSLIDARYKSGKPTIITTNLTPEQLSHPQSMATRRIYDRITGMCCPMLFEGQSQRQAQHEEKMARAREMLSTAFKTFS</sequence>
<accession>A0A6N3GD41</accession>
<dbReference type="InterPro" id="IPR002611">
    <property type="entry name" value="IstB_ATP-bd"/>
</dbReference>
<dbReference type="InterPro" id="IPR027417">
    <property type="entry name" value="P-loop_NTPase"/>
</dbReference>
<dbReference type="GO" id="GO:0006260">
    <property type="term" value="P:DNA replication"/>
    <property type="evidence" value="ECO:0007669"/>
    <property type="project" value="TreeGrafter"/>
</dbReference>
<evidence type="ECO:0000313" key="2">
    <source>
        <dbReference type="EMBL" id="VYU61933.1"/>
    </source>
</evidence>
<dbReference type="Gene3D" id="3.40.50.300">
    <property type="entry name" value="P-loop containing nucleotide triphosphate hydrolases"/>
    <property type="match status" value="1"/>
</dbReference>
<reference evidence="2" key="1">
    <citation type="submission" date="2019-11" db="EMBL/GenBank/DDBJ databases">
        <authorList>
            <person name="Feng L."/>
        </authorList>
    </citation>
    <scope>NUCLEOTIDE SEQUENCE</scope>
    <source>
        <strain evidence="2">ElimosumLFYP34</strain>
    </source>
</reference>
<dbReference type="Pfam" id="PF01695">
    <property type="entry name" value="IstB_IS21"/>
    <property type="match status" value="1"/>
</dbReference>
<dbReference type="CDD" id="cd00009">
    <property type="entry name" value="AAA"/>
    <property type="match status" value="1"/>
</dbReference>
<dbReference type="SUPFAM" id="SSF52540">
    <property type="entry name" value="P-loop containing nucleoside triphosphate hydrolases"/>
    <property type="match status" value="1"/>
</dbReference>
<dbReference type="EMBL" id="CACRTR010000016">
    <property type="protein sequence ID" value="VYU61933.1"/>
    <property type="molecule type" value="Genomic_DNA"/>
</dbReference>
<name>A0A6N3GD41_EUBLI</name>
<organism evidence="2">
    <name type="scientific">Eubacterium limosum</name>
    <dbReference type="NCBI Taxonomy" id="1736"/>
    <lineage>
        <taxon>Bacteria</taxon>
        <taxon>Bacillati</taxon>
        <taxon>Bacillota</taxon>
        <taxon>Clostridia</taxon>
        <taxon>Eubacteriales</taxon>
        <taxon>Eubacteriaceae</taxon>
        <taxon>Eubacterium</taxon>
    </lineage>
</organism>
<dbReference type="AlphaFoldDB" id="A0A6N3GD41"/>
<evidence type="ECO:0000259" key="1">
    <source>
        <dbReference type="Pfam" id="PF01695"/>
    </source>
</evidence>
<protein>
    <submittedName>
        <fullName evidence="2">DNA replication protein DnaC</fullName>
    </submittedName>
</protein>
<proteinExistence type="predicted"/>
<dbReference type="PANTHER" id="PTHR30050:SF4">
    <property type="entry name" value="ATP-BINDING PROTEIN RV3427C IN INSERTION SEQUENCE-RELATED"/>
    <property type="match status" value="1"/>
</dbReference>
<dbReference type="PANTHER" id="PTHR30050">
    <property type="entry name" value="CHROMOSOMAL REPLICATION INITIATOR PROTEIN DNAA"/>
    <property type="match status" value="1"/>
</dbReference>
<dbReference type="NCBIfam" id="NF005992">
    <property type="entry name" value="PRK08116.1"/>
    <property type="match status" value="1"/>
</dbReference>
<feature type="domain" description="IstB-like ATP-binding" evidence="1">
    <location>
        <begin position="117"/>
        <end position="262"/>
    </location>
</feature>